<gene>
    <name evidence="2" type="ORF">FDY93_19320</name>
</gene>
<protein>
    <submittedName>
        <fullName evidence="2">Uncharacterized protein</fullName>
    </submittedName>
</protein>
<comment type="caution">
    <text evidence="2">The sequence shown here is derived from an EMBL/GenBank/DDBJ whole genome shotgun (WGS) entry which is preliminary data.</text>
</comment>
<keyword evidence="1" id="KW-0472">Membrane</keyword>
<dbReference type="EMBL" id="VANI01000056">
    <property type="protein sequence ID" value="TLM72670.1"/>
    <property type="molecule type" value="Genomic_DNA"/>
</dbReference>
<evidence type="ECO:0000256" key="1">
    <source>
        <dbReference type="SAM" id="Phobius"/>
    </source>
</evidence>
<feature type="transmembrane region" description="Helical" evidence="1">
    <location>
        <begin position="37"/>
        <end position="62"/>
    </location>
</feature>
<evidence type="ECO:0000313" key="2">
    <source>
        <dbReference type="EMBL" id="TLM72670.1"/>
    </source>
</evidence>
<dbReference type="RefSeq" id="WP_138237390.1">
    <property type="nucleotide sequence ID" value="NZ_CP185860.1"/>
</dbReference>
<keyword evidence="3" id="KW-1185">Reference proteome</keyword>
<evidence type="ECO:0000313" key="3">
    <source>
        <dbReference type="Proteomes" id="UP000306791"/>
    </source>
</evidence>
<accession>A0ABY2UD49</accession>
<name>A0ABY2UD49_9GAMM</name>
<sequence length="101" mass="11069">MKKELIKKSGSYALIPLGVGTGQYIGDLIGGDQSSTVVYIALASVLASLSTFLVLMVFFHWWESKKGNLGKSKPVPVYWSPVLWMPLAFVAIFVVHRVVNA</sequence>
<organism evidence="2 3">
    <name type="scientific">Microbulbifer harenosus</name>
    <dbReference type="NCBI Taxonomy" id="2576840"/>
    <lineage>
        <taxon>Bacteria</taxon>
        <taxon>Pseudomonadati</taxon>
        <taxon>Pseudomonadota</taxon>
        <taxon>Gammaproteobacteria</taxon>
        <taxon>Cellvibrionales</taxon>
        <taxon>Microbulbiferaceae</taxon>
        <taxon>Microbulbifer</taxon>
    </lineage>
</organism>
<keyword evidence="1" id="KW-1133">Transmembrane helix</keyword>
<dbReference type="Proteomes" id="UP000306791">
    <property type="component" value="Unassembled WGS sequence"/>
</dbReference>
<feature type="transmembrane region" description="Helical" evidence="1">
    <location>
        <begin position="82"/>
        <end position="99"/>
    </location>
</feature>
<keyword evidence="1" id="KW-0812">Transmembrane</keyword>
<proteinExistence type="predicted"/>
<reference evidence="2 3" key="1">
    <citation type="submission" date="2019-05" db="EMBL/GenBank/DDBJ databases">
        <title>Microbulbifer harenosus sp. nov., an alginate-degrading bacterium isolated from coastal sand.</title>
        <authorList>
            <person name="Huang H."/>
            <person name="Mo K."/>
            <person name="Bao S."/>
        </authorList>
    </citation>
    <scope>NUCLEOTIDE SEQUENCE [LARGE SCALE GENOMIC DNA]</scope>
    <source>
        <strain evidence="2 3">HB161719</strain>
    </source>
</reference>